<dbReference type="PANTHER" id="PTHR22726:SF1">
    <property type="entry name" value="METALLOENDOPEPTIDASE OMA1, MITOCHONDRIAL"/>
    <property type="match status" value="1"/>
</dbReference>
<dbReference type="GO" id="GO:0016020">
    <property type="term" value="C:membrane"/>
    <property type="evidence" value="ECO:0007669"/>
    <property type="project" value="TreeGrafter"/>
</dbReference>
<keyword evidence="5 6" id="KW-0482">Metalloprotease</keyword>
<evidence type="ECO:0000259" key="8">
    <source>
        <dbReference type="Pfam" id="PF01435"/>
    </source>
</evidence>
<evidence type="ECO:0000256" key="1">
    <source>
        <dbReference type="ARBA" id="ARBA00022670"/>
    </source>
</evidence>
<accession>A0A941JQ01</accession>
<proteinExistence type="inferred from homology"/>
<dbReference type="Pfam" id="PF01435">
    <property type="entry name" value="Peptidase_M48"/>
    <property type="match status" value="1"/>
</dbReference>
<organism evidence="9 10">
    <name type="scientific">Gomphosphaeria aponina SAG 52.96 = DSM 107014</name>
    <dbReference type="NCBI Taxonomy" id="1521640"/>
    <lineage>
        <taxon>Bacteria</taxon>
        <taxon>Bacillati</taxon>
        <taxon>Cyanobacteriota</taxon>
        <taxon>Cyanophyceae</taxon>
        <taxon>Oscillatoriophycideae</taxon>
        <taxon>Chroococcales</taxon>
        <taxon>Gomphosphaeriaceae</taxon>
        <taxon>Gomphosphaeria</taxon>
    </lineage>
</organism>
<keyword evidence="7" id="KW-0472">Membrane</keyword>
<feature type="transmembrane region" description="Helical" evidence="7">
    <location>
        <begin position="20"/>
        <end position="41"/>
    </location>
</feature>
<evidence type="ECO:0000313" key="10">
    <source>
        <dbReference type="Proteomes" id="UP000767446"/>
    </source>
</evidence>
<dbReference type="GO" id="GO:0046872">
    <property type="term" value="F:metal ion binding"/>
    <property type="evidence" value="ECO:0007669"/>
    <property type="project" value="UniProtKB-KW"/>
</dbReference>
<keyword evidence="4 6" id="KW-0862">Zinc</keyword>
<sequence length="270" mass="30290">MSFYSPITNNNPEPNNRQVLTILGIFIGLIILIFWLIGLFINGLINWLPVSVEQQLGAIILPSYQAQAQPSPQQNKLNELLDGLEGKLPQKQQENRDFMVLYIPESTINALAIPGDTIVIYQGLLKEVESENELMMILSHELGHFANRDHLRSLGNVLLIKIAISSLVGDLGNLQSAVDFVNAIANARFSQQQETQADEFGLNLLNQYYGHVAGATDFFQRLSNKNNLDIAFLSTHPSPEKRVKQLEQLIKQENYLIESKKPLTGDLKIN</sequence>
<keyword evidence="2" id="KW-0479">Metal-binding</keyword>
<dbReference type="GO" id="GO:0004222">
    <property type="term" value="F:metalloendopeptidase activity"/>
    <property type="evidence" value="ECO:0007669"/>
    <property type="project" value="InterPro"/>
</dbReference>
<keyword evidence="7" id="KW-0812">Transmembrane</keyword>
<keyword evidence="1 6" id="KW-0645">Protease</keyword>
<evidence type="ECO:0000256" key="6">
    <source>
        <dbReference type="RuleBase" id="RU003983"/>
    </source>
</evidence>
<comment type="caution">
    <text evidence="9">The sequence shown here is derived from an EMBL/GenBank/DDBJ whole genome shotgun (WGS) entry which is preliminary data.</text>
</comment>
<dbReference type="InterPro" id="IPR001915">
    <property type="entry name" value="Peptidase_M48"/>
</dbReference>
<gene>
    <name evidence="9" type="ORF">DSM107014_10455</name>
</gene>
<dbReference type="EMBL" id="JADQBC010000064">
    <property type="protein sequence ID" value="MBR8828298.1"/>
    <property type="molecule type" value="Genomic_DNA"/>
</dbReference>
<name>A0A941JQ01_9CHRO</name>
<reference evidence="9" key="1">
    <citation type="submission" date="2021-02" db="EMBL/GenBank/DDBJ databases">
        <title>Metagenome analyses of Stigonema ocellatum DSM 106950, Chlorogloea purpurea SAG 13.99 and Gomphosphaeria aponina DSM 107014.</title>
        <authorList>
            <person name="Marter P."/>
            <person name="Huang S."/>
        </authorList>
    </citation>
    <scope>NUCLEOTIDE SEQUENCE</scope>
    <source>
        <strain evidence="9">JP213</strain>
    </source>
</reference>
<protein>
    <submittedName>
        <fullName evidence="9">M48 family metallopeptidase</fullName>
    </submittedName>
</protein>
<evidence type="ECO:0000256" key="5">
    <source>
        <dbReference type="ARBA" id="ARBA00023049"/>
    </source>
</evidence>
<keyword evidence="7" id="KW-1133">Transmembrane helix</keyword>
<dbReference type="PANTHER" id="PTHR22726">
    <property type="entry name" value="METALLOENDOPEPTIDASE OMA1"/>
    <property type="match status" value="1"/>
</dbReference>
<dbReference type="Gene3D" id="3.30.2010.10">
    <property type="entry name" value="Metalloproteases ('zincins'), catalytic domain"/>
    <property type="match status" value="1"/>
</dbReference>
<dbReference type="AlphaFoldDB" id="A0A941JQ01"/>
<evidence type="ECO:0000256" key="2">
    <source>
        <dbReference type="ARBA" id="ARBA00022723"/>
    </source>
</evidence>
<feature type="domain" description="Peptidase M48" evidence="8">
    <location>
        <begin position="93"/>
        <end position="249"/>
    </location>
</feature>
<dbReference type="InterPro" id="IPR051156">
    <property type="entry name" value="Mito/Outer_Membr_Metalloprot"/>
</dbReference>
<evidence type="ECO:0000256" key="4">
    <source>
        <dbReference type="ARBA" id="ARBA00022833"/>
    </source>
</evidence>
<evidence type="ECO:0000256" key="3">
    <source>
        <dbReference type="ARBA" id="ARBA00022801"/>
    </source>
</evidence>
<dbReference type="GO" id="GO:0051603">
    <property type="term" value="P:proteolysis involved in protein catabolic process"/>
    <property type="evidence" value="ECO:0007669"/>
    <property type="project" value="TreeGrafter"/>
</dbReference>
<keyword evidence="3 6" id="KW-0378">Hydrolase</keyword>
<evidence type="ECO:0000313" key="9">
    <source>
        <dbReference type="EMBL" id="MBR8828298.1"/>
    </source>
</evidence>
<comment type="similarity">
    <text evidence="6">Belongs to the peptidase M48 family.</text>
</comment>
<comment type="cofactor">
    <cofactor evidence="6">
        <name>Zn(2+)</name>
        <dbReference type="ChEBI" id="CHEBI:29105"/>
    </cofactor>
    <text evidence="6">Binds 1 zinc ion per subunit.</text>
</comment>
<dbReference type="Proteomes" id="UP000767446">
    <property type="component" value="Unassembled WGS sequence"/>
</dbReference>
<dbReference type="CDD" id="cd07332">
    <property type="entry name" value="M48C_Oma1_like"/>
    <property type="match status" value="1"/>
</dbReference>
<evidence type="ECO:0000256" key="7">
    <source>
        <dbReference type="SAM" id="Phobius"/>
    </source>
</evidence>